<accession>A0ABQ2MS46</accession>
<dbReference type="Proteomes" id="UP000631535">
    <property type="component" value="Unassembled WGS sequence"/>
</dbReference>
<keyword evidence="2" id="KW-1185">Reference proteome</keyword>
<name>A0ABQ2MS46_9ACTN</name>
<evidence type="ECO:0000313" key="1">
    <source>
        <dbReference type="EMBL" id="GGO56596.1"/>
    </source>
</evidence>
<evidence type="ECO:0000313" key="2">
    <source>
        <dbReference type="Proteomes" id="UP000631535"/>
    </source>
</evidence>
<proteinExistence type="predicted"/>
<organism evidence="1 2">
    <name type="scientific">Streptomyces daqingensis</name>
    <dbReference type="NCBI Taxonomy" id="1472640"/>
    <lineage>
        <taxon>Bacteria</taxon>
        <taxon>Bacillati</taxon>
        <taxon>Actinomycetota</taxon>
        <taxon>Actinomycetes</taxon>
        <taxon>Kitasatosporales</taxon>
        <taxon>Streptomycetaceae</taxon>
        <taxon>Streptomyces</taxon>
    </lineage>
</organism>
<comment type="caution">
    <text evidence="1">The sequence shown here is derived from an EMBL/GenBank/DDBJ whole genome shotgun (WGS) entry which is preliminary data.</text>
</comment>
<dbReference type="EMBL" id="BMMP01000020">
    <property type="protein sequence ID" value="GGO56596.1"/>
    <property type="molecule type" value="Genomic_DNA"/>
</dbReference>
<sequence>MLSSTLLTVPTARFFFDPGSGGVLWIDDPQGQQAWGNPTNLDRLSISSALREELARLIAWFDTSLNWEYPPDPGPWREDECARFNVAAHDALDRLRGELGLRWQITDGFREVHEDPDLDRYLTDPARFRR</sequence>
<gene>
    <name evidence="1" type="ORF">GCM10012287_50550</name>
</gene>
<reference evidence="2" key="1">
    <citation type="journal article" date="2019" name="Int. J. Syst. Evol. Microbiol.">
        <title>The Global Catalogue of Microorganisms (GCM) 10K type strain sequencing project: providing services to taxonomists for standard genome sequencing and annotation.</title>
        <authorList>
            <consortium name="The Broad Institute Genomics Platform"/>
            <consortium name="The Broad Institute Genome Sequencing Center for Infectious Disease"/>
            <person name="Wu L."/>
            <person name="Ma J."/>
        </authorList>
    </citation>
    <scope>NUCLEOTIDE SEQUENCE [LARGE SCALE GENOMIC DNA]</scope>
    <source>
        <strain evidence="2">CGMCC 4.7178</strain>
    </source>
</reference>
<protein>
    <submittedName>
        <fullName evidence="1">Uncharacterized protein</fullName>
    </submittedName>
</protein>